<feature type="region of interest" description="Disordered" evidence="1">
    <location>
        <begin position="547"/>
        <end position="650"/>
    </location>
</feature>
<feature type="region of interest" description="Disordered" evidence="1">
    <location>
        <begin position="664"/>
        <end position="740"/>
    </location>
</feature>
<feature type="compositionally biased region" description="Basic residues" evidence="1">
    <location>
        <begin position="362"/>
        <end position="372"/>
    </location>
</feature>
<evidence type="ECO:0000313" key="2">
    <source>
        <dbReference type="Proteomes" id="UP000694867"/>
    </source>
</evidence>
<dbReference type="GeneID" id="114828336"/>
<reference evidence="3" key="1">
    <citation type="submission" date="2025-08" db="UniProtKB">
        <authorList>
            <consortium name="RefSeq"/>
        </authorList>
    </citation>
    <scope>IDENTIFICATION</scope>
</reference>
<dbReference type="AlphaFoldDB" id="A0AAJ7WIA6"/>
<feature type="region of interest" description="Disordered" evidence="1">
    <location>
        <begin position="485"/>
        <end position="519"/>
    </location>
</feature>
<name>A0AAJ7WIA6_9ACAR</name>
<protein>
    <submittedName>
        <fullName evidence="3">Uncharacterized protein LOC114828336</fullName>
    </submittedName>
</protein>
<evidence type="ECO:0000313" key="3">
    <source>
        <dbReference type="RefSeq" id="XP_028967877.1"/>
    </source>
</evidence>
<feature type="compositionally biased region" description="Basic and acidic residues" evidence="1">
    <location>
        <begin position="707"/>
        <end position="716"/>
    </location>
</feature>
<dbReference type="Proteomes" id="UP000694867">
    <property type="component" value="Unplaced"/>
</dbReference>
<gene>
    <name evidence="3" type="primary">LOC114828336</name>
</gene>
<feature type="compositionally biased region" description="Polar residues" evidence="1">
    <location>
        <begin position="682"/>
        <end position="698"/>
    </location>
</feature>
<feature type="compositionally biased region" description="Polar residues" evidence="1">
    <location>
        <begin position="497"/>
        <end position="512"/>
    </location>
</feature>
<evidence type="ECO:0000256" key="1">
    <source>
        <dbReference type="SAM" id="MobiDB-lite"/>
    </source>
</evidence>
<proteinExistence type="predicted"/>
<dbReference type="KEGG" id="goe:114828336"/>
<feature type="compositionally biased region" description="Basic and acidic residues" evidence="1">
    <location>
        <begin position="725"/>
        <end position="740"/>
    </location>
</feature>
<feature type="compositionally biased region" description="Low complexity" evidence="1">
    <location>
        <begin position="617"/>
        <end position="650"/>
    </location>
</feature>
<dbReference type="RefSeq" id="XP_028967877.1">
    <property type="nucleotide sequence ID" value="XM_029112044.1"/>
</dbReference>
<keyword evidence="2" id="KW-1185">Reference proteome</keyword>
<sequence>MGGNGSPNFMLRVAPDFDEAAATLPWLWDYPQQARDTLSNRIEFEMDLSWSTSTSRKTSLLEDENEPNSLMMDSDVTQHSMDSLDEFNSDVELIKLERSRTMPVSALYAAMRHAEEAQAASLSNGRSLSMGSLGSLWDQEYKQRASEYNKDVKERQPIAEREDGQSPQSQTFRLHSPIPEEDCSSDESITYVFMNPSTPSPSTNPSTILRNRFEDASLTRNNTLRAAASSRSIAQQPRTLSMDSIDVEQYMNFMNRPDADRDQRRNNVESPQTLKERRRRLHRENSGIHIESTDQEYPGMEQTPYYVESATTDPETGPDQSPRLWNYLDRRPRLDSGSDYDGNDASSRSGMFRSPCSAVRRVSSKNRRKPNRTRVMETQTDDEITGYSSQSSSPSFARKAPYEFSLYLSPRCRTFPNENYALMRSLTSGGPFSTAAQQLARGKLEPTVHLLTEVVSLMKMMMSNIPQNCQQCHKCQCSSTCTERPLGKRAERPERPTTLNLSAFSDTASSDPEPSPAPMAESLFREGFLIERFKQSRQDRIATCRSPSDIASCASDTEPDSLRISGASTPTDEFRPFPNQALIAREAIPKLEKSSPTETADSGISDRWESQGSSCDSSTVSRRARSRVSSESISGGPSSLSSTDTADSSLHSASPVLTRWAQLSAEPVRTSTPVQPADWSASVENPNTSTETSVSYKTSRSHFSRNHSIEDLEPRKITRPSKLAMKLEREKEDSETYEKRKPLDELKKKWHTPFDLIPSDKFLPLPTQTRLRCSPEVPTSATL</sequence>
<feature type="compositionally biased region" description="Basic and acidic residues" evidence="1">
    <location>
        <begin position="257"/>
        <end position="267"/>
    </location>
</feature>
<accession>A0AAJ7WIA6</accession>
<feature type="region of interest" description="Disordered" evidence="1">
    <location>
        <begin position="149"/>
        <end position="183"/>
    </location>
</feature>
<feature type="region of interest" description="Disordered" evidence="1">
    <location>
        <begin position="330"/>
        <end position="376"/>
    </location>
</feature>
<organism evidence="2 3">
    <name type="scientific">Galendromus occidentalis</name>
    <name type="common">western predatory mite</name>
    <dbReference type="NCBI Taxonomy" id="34638"/>
    <lineage>
        <taxon>Eukaryota</taxon>
        <taxon>Metazoa</taxon>
        <taxon>Ecdysozoa</taxon>
        <taxon>Arthropoda</taxon>
        <taxon>Chelicerata</taxon>
        <taxon>Arachnida</taxon>
        <taxon>Acari</taxon>
        <taxon>Parasitiformes</taxon>
        <taxon>Mesostigmata</taxon>
        <taxon>Gamasina</taxon>
        <taxon>Phytoseioidea</taxon>
        <taxon>Phytoseiidae</taxon>
        <taxon>Typhlodrominae</taxon>
        <taxon>Galendromus</taxon>
    </lineage>
</organism>
<feature type="compositionally biased region" description="Basic and acidic residues" evidence="1">
    <location>
        <begin position="485"/>
        <end position="495"/>
    </location>
</feature>
<feature type="compositionally biased region" description="Basic and acidic residues" evidence="1">
    <location>
        <begin position="149"/>
        <end position="164"/>
    </location>
</feature>
<feature type="region of interest" description="Disordered" evidence="1">
    <location>
        <begin position="255"/>
        <end position="300"/>
    </location>
</feature>